<dbReference type="PROSITE" id="PS51375">
    <property type="entry name" value="PPR"/>
    <property type="match status" value="4"/>
</dbReference>
<accession>A0AAD6QJS5</accession>
<keyword evidence="1" id="KW-0677">Repeat</keyword>
<evidence type="ECO:0000256" key="1">
    <source>
        <dbReference type="ARBA" id="ARBA00022737"/>
    </source>
</evidence>
<feature type="repeat" description="PPR" evidence="3">
    <location>
        <begin position="503"/>
        <end position="537"/>
    </location>
</feature>
<evidence type="ECO:0000313" key="4">
    <source>
        <dbReference type="EMBL" id="KAJ6991647.1"/>
    </source>
</evidence>
<protein>
    <submittedName>
        <fullName evidence="4">Pentatricopeptide repeat-containing protein</fullName>
    </submittedName>
</protein>
<sequence>MIGRGCQLSCLRQYYNEEIIFPNFAVRNNSEKRSERKALSISMMKRHEWKEAEGKLLILFSAFKSGIISHIYVANNILFRYSKCYSGDLNLACKLFDEMPHKDTVTWNTMITGYVESGNLGAAREFLKSMKRRGFQADGYTFGSILKGVAHACRHDLGQQVHSLIVKIGYEQSVYAGSALLDMYAKCERVEDAYDVFQGMPVRNFVSWNALIDGFAQVGDRDTAFWLLDCMQKEGVRVEDGTFAPLLTLLDGDKFYKLTMQLHCKIIKHGLEFYNALCNATLTAYSECGLLEDAKRVFDGAVVTRDLVTWNSMLVAYLVHDKDEDAFNLFLEMQGFGFEPDIYTYTCVISACFAAAHKKYGKSFHALVIKRGLEESVTVCNALITMYLKLNNKSMEAALNLFHSMKSKDRVSWNSILTGEDALKLFGHMRSSLEEIDDYAYSAVLRSCSDLAILQLGQQIHLLTVKTGFDSNDFVASSLIFMYSKCGIIEDAWKCFEDTTKESSITWNSIMFAYAQHGQGDVALDLFSIMREREVKLDHVTFVAVLTACSHIGLVEQGRCFLKSMASDYGIPPRMEHYACAVDLFGRAGYLEEAKALIDSMPFQPNAMVLKTLLGACRACGNIELAAQVASQLLEVEPEEHCTYVILSNMYGHLKRWDDKASVTRLMRERKVKKVPGWSWIEVKNKVHAFKAEDRSHPYSEDVYQILGELMEEMKRLHYLASSDSLMHDVNHIYLRSDLSY</sequence>
<evidence type="ECO:0000256" key="3">
    <source>
        <dbReference type="PROSITE-ProRule" id="PRU00708"/>
    </source>
</evidence>
<dbReference type="GO" id="GO:0099402">
    <property type="term" value="P:plant organ development"/>
    <property type="evidence" value="ECO:0007669"/>
    <property type="project" value="UniProtKB-ARBA"/>
</dbReference>
<reference evidence="4" key="1">
    <citation type="journal article" date="2023" name="Mol. Ecol. Resour.">
        <title>Chromosome-level genome assembly of a triploid poplar Populus alba 'Berolinensis'.</title>
        <authorList>
            <person name="Chen S."/>
            <person name="Yu Y."/>
            <person name="Wang X."/>
            <person name="Wang S."/>
            <person name="Zhang T."/>
            <person name="Zhou Y."/>
            <person name="He R."/>
            <person name="Meng N."/>
            <person name="Wang Y."/>
            <person name="Liu W."/>
            <person name="Liu Z."/>
            <person name="Liu J."/>
            <person name="Guo Q."/>
            <person name="Huang H."/>
            <person name="Sederoff R.R."/>
            <person name="Wang G."/>
            <person name="Qu G."/>
            <person name="Chen S."/>
        </authorList>
    </citation>
    <scope>NUCLEOTIDE SEQUENCE</scope>
    <source>
        <strain evidence="4">SC-2020</strain>
    </source>
</reference>
<name>A0AAD6QJS5_9ROSI</name>
<dbReference type="EMBL" id="JAQIZT010000007">
    <property type="protein sequence ID" value="KAJ6991647.1"/>
    <property type="molecule type" value="Genomic_DNA"/>
</dbReference>
<dbReference type="Proteomes" id="UP001164929">
    <property type="component" value="Chromosome 7"/>
</dbReference>
<proteinExistence type="inferred from homology"/>
<dbReference type="PANTHER" id="PTHR47926">
    <property type="entry name" value="PENTATRICOPEPTIDE REPEAT-CONTAINING PROTEIN"/>
    <property type="match status" value="1"/>
</dbReference>
<feature type="repeat" description="PPR" evidence="3">
    <location>
        <begin position="306"/>
        <end position="340"/>
    </location>
</feature>
<dbReference type="Pfam" id="PF20431">
    <property type="entry name" value="E_motif"/>
    <property type="match status" value="1"/>
</dbReference>
<dbReference type="NCBIfam" id="TIGR00756">
    <property type="entry name" value="PPR"/>
    <property type="match status" value="3"/>
</dbReference>
<comment type="caution">
    <text evidence="4">The sequence shown here is derived from an EMBL/GenBank/DDBJ whole genome shotgun (WGS) entry which is preliminary data.</text>
</comment>
<organism evidence="4 5">
    <name type="scientific">Populus alba x Populus x berolinensis</name>
    <dbReference type="NCBI Taxonomy" id="444605"/>
    <lineage>
        <taxon>Eukaryota</taxon>
        <taxon>Viridiplantae</taxon>
        <taxon>Streptophyta</taxon>
        <taxon>Embryophyta</taxon>
        <taxon>Tracheophyta</taxon>
        <taxon>Spermatophyta</taxon>
        <taxon>Magnoliopsida</taxon>
        <taxon>eudicotyledons</taxon>
        <taxon>Gunneridae</taxon>
        <taxon>Pentapetalae</taxon>
        <taxon>rosids</taxon>
        <taxon>fabids</taxon>
        <taxon>Malpighiales</taxon>
        <taxon>Salicaceae</taxon>
        <taxon>Saliceae</taxon>
        <taxon>Populus</taxon>
    </lineage>
</organism>
<dbReference type="InterPro" id="IPR002885">
    <property type="entry name" value="PPR_rpt"/>
</dbReference>
<dbReference type="Pfam" id="PF01535">
    <property type="entry name" value="PPR"/>
    <property type="match status" value="3"/>
</dbReference>
<dbReference type="AlphaFoldDB" id="A0AAD6QJS5"/>
<dbReference type="GO" id="GO:0003723">
    <property type="term" value="F:RNA binding"/>
    <property type="evidence" value="ECO:0007669"/>
    <property type="project" value="InterPro"/>
</dbReference>
<dbReference type="GO" id="GO:0005739">
    <property type="term" value="C:mitochondrion"/>
    <property type="evidence" value="ECO:0007669"/>
    <property type="project" value="UniProtKB-ARBA"/>
</dbReference>
<comment type="similarity">
    <text evidence="2">Belongs to the PPR family. PCMP-E subfamily.</text>
</comment>
<evidence type="ECO:0000313" key="5">
    <source>
        <dbReference type="Proteomes" id="UP001164929"/>
    </source>
</evidence>
<dbReference type="PANTHER" id="PTHR47926:SF372">
    <property type="entry name" value="PENTATRICOPEPTIDE REPEAT-CONTAINING PROTEIN"/>
    <property type="match status" value="1"/>
</dbReference>
<dbReference type="InterPro" id="IPR011990">
    <property type="entry name" value="TPR-like_helical_dom_sf"/>
</dbReference>
<dbReference type="Pfam" id="PF13041">
    <property type="entry name" value="PPR_2"/>
    <property type="match status" value="3"/>
</dbReference>
<dbReference type="FunFam" id="1.25.40.10:FF:000158">
    <property type="entry name" value="pentatricopeptide repeat-containing protein At2g33680"/>
    <property type="match status" value="1"/>
</dbReference>
<evidence type="ECO:0000256" key="2">
    <source>
        <dbReference type="ARBA" id="ARBA00061659"/>
    </source>
</evidence>
<dbReference type="InterPro" id="IPR046848">
    <property type="entry name" value="E_motif"/>
</dbReference>
<dbReference type="InterPro" id="IPR046960">
    <property type="entry name" value="PPR_At4g14850-like_plant"/>
</dbReference>
<keyword evidence="5" id="KW-1185">Reference proteome</keyword>
<dbReference type="Gene3D" id="1.25.40.10">
    <property type="entry name" value="Tetratricopeptide repeat domain"/>
    <property type="match status" value="5"/>
</dbReference>
<gene>
    <name evidence="4" type="ORF">NC653_019731</name>
</gene>
<dbReference type="GO" id="GO:0009451">
    <property type="term" value="P:RNA modification"/>
    <property type="evidence" value="ECO:0007669"/>
    <property type="project" value="InterPro"/>
</dbReference>
<feature type="repeat" description="PPR" evidence="3">
    <location>
        <begin position="204"/>
        <end position="238"/>
    </location>
</feature>
<feature type="repeat" description="PPR" evidence="3">
    <location>
        <begin position="103"/>
        <end position="137"/>
    </location>
</feature>
<dbReference type="FunFam" id="1.25.40.10:FF:000205">
    <property type="entry name" value="Pentatricopeptide repeat-containing protein, mitochondrial"/>
    <property type="match status" value="1"/>
</dbReference>